<dbReference type="EMBL" id="WOTB01000030">
    <property type="protein sequence ID" value="NHN86273.1"/>
    <property type="molecule type" value="Genomic_DNA"/>
</dbReference>
<accession>A0ABX0JS21</accession>
<dbReference type="InterPro" id="IPR000035">
    <property type="entry name" value="Alkylbase_DNA_glycsylse_CS"/>
</dbReference>
<dbReference type="SMART" id="SM00478">
    <property type="entry name" value="ENDO3c"/>
    <property type="match status" value="1"/>
</dbReference>
<evidence type="ECO:0000256" key="6">
    <source>
        <dbReference type="SAM" id="MobiDB-lite"/>
    </source>
</evidence>
<dbReference type="InterPro" id="IPR011257">
    <property type="entry name" value="DNA_glycosylase"/>
</dbReference>
<dbReference type="InterPro" id="IPR003265">
    <property type="entry name" value="HhH-GPD_domain"/>
</dbReference>
<feature type="compositionally biased region" description="Pro residues" evidence="6">
    <location>
        <begin position="86"/>
        <end position="95"/>
    </location>
</feature>
<dbReference type="Pfam" id="PF00730">
    <property type="entry name" value="HhH-GPD"/>
    <property type="match status" value="1"/>
</dbReference>
<gene>
    <name evidence="8" type="ORF">GOB93_16740</name>
</gene>
<keyword evidence="5" id="KW-0234">DNA repair</keyword>
<evidence type="ECO:0000256" key="2">
    <source>
        <dbReference type="ARBA" id="ARBA00010817"/>
    </source>
</evidence>
<dbReference type="Proteomes" id="UP000635278">
    <property type="component" value="Unassembled WGS sequence"/>
</dbReference>
<dbReference type="Gene3D" id="1.10.340.30">
    <property type="entry name" value="Hypothetical protein, domain 2"/>
    <property type="match status" value="1"/>
</dbReference>
<evidence type="ECO:0000256" key="4">
    <source>
        <dbReference type="ARBA" id="ARBA00022763"/>
    </source>
</evidence>
<dbReference type="SUPFAM" id="SSF48150">
    <property type="entry name" value="DNA-glycosylase"/>
    <property type="match status" value="1"/>
</dbReference>
<comment type="similarity">
    <text evidence="2">Belongs to the alkylbase DNA glycosidase AlkA family.</text>
</comment>
<proteinExistence type="inferred from homology"/>
<feature type="domain" description="HhH-GPD" evidence="7">
    <location>
        <begin position="147"/>
        <end position="302"/>
    </location>
</feature>
<keyword evidence="9" id="KW-1185">Reference proteome</keyword>
<evidence type="ECO:0000313" key="9">
    <source>
        <dbReference type="Proteomes" id="UP000635278"/>
    </source>
</evidence>
<keyword evidence="4" id="KW-0227">DNA damage</keyword>
<evidence type="ECO:0000256" key="1">
    <source>
        <dbReference type="ARBA" id="ARBA00000086"/>
    </source>
</evidence>
<feature type="compositionally biased region" description="Low complexity" evidence="6">
    <location>
        <begin position="39"/>
        <end position="73"/>
    </location>
</feature>
<dbReference type="PANTHER" id="PTHR43003">
    <property type="entry name" value="DNA-3-METHYLADENINE GLYCOSYLASE"/>
    <property type="match status" value="1"/>
</dbReference>
<dbReference type="InterPro" id="IPR051912">
    <property type="entry name" value="Alkylbase_DNA_Glycosylase/TA"/>
</dbReference>
<feature type="region of interest" description="Disordered" evidence="6">
    <location>
        <begin position="1"/>
        <end position="103"/>
    </location>
</feature>
<evidence type="ECO:0000259" key="7">
    <source>
        <dbReference type="SMART" id="SM00478"/>
    </source>
</evidence>
<evidence type="ECO:0000256" key="5">
    <source>
        <dbReference type="ARBA" id="ARBA00023204"/>
    </source>
</evidence>
<name>A0ABX0JS21_9PROT</name>
<comment type="catalytic activity">
    <reaction evidence="1">
        <text>Hydrolysis of alkylated DNA, releasing 3-methyladenine, 3-methylguanine, 7-methylguanine and 7-methyladenine.</text>
        <dbReference type="EC" id="3.2.2.21"/>
    </reaction>
</comment>
<organism evidence="8 9">
    <name type="scientific">Acetobacter musti</name>
    <dbReference type="NCBI Taxonomy" id="864732"/>
    <lineage>
        <taxon>Bacteria</taxon>
        <taxon>Pseudomonadati</taxon>
        <taxon>Pseudomonadota</taxon>
        <taxon>Alphaproteobacteria</taxon>
        <taxon>Acetobacterales</taxon>
        <taxon>Acetobacteraceae</taxon>
        <taxon>Acetobacter</taxon>
    </lineage>
</organism>
<comment type="caution">
    <text evidence="8">The sequence shown here is derived from an EMBL/GenBank/DDBJ whole genome shotgun (WGS) entry which is preliminary data.</text>
</comment>
<evidence type="ECO:0000256" key="3">
    <source>
        <dbReference type="ARBA" id="ARBA00012000"/>
    </source>
</evidence>
<evidence type="ECO:0000313" key="8">
    <source>
        <dbReference type="EMBL" id="NHN86273.1"/>
    </source>
</evidence>
<dbReference type="PROSITE" id="PS00516">
    <property type="entry name" value="ALKYLBASE_DNA_GLYCOS"/>
    <property type="match status" value="1"/>
</dbReference>
<protein>
    <recommendedName>
        <fullName evidence="3">DNA-3-methyladenine glycosylase II</fullName>
        <ecNumber evidence="3">3.2.2.21</ecNumber>
    </recommendedName>
</protein>
<dbReference type="EC" id="3.2.2.21" evidence="3"/>
<sequence length="315" mass="33653">MGARSTRDKTRSGKLTPTKSTPGKLAPGKTGSGKPAADKTAPGKAPATRTTATRATGARTAPTPLPRAARPAPETQPETSAKRSPELPPQAPPETSPDAFPEPRHPAEAVLAAADPDFAALIRRTGPCGLTPDRTGEPYEALVRAVLYQQLHGRAAAAIFGRLKALSDDRCPPPEILLAHPFDTLRACGLSARKIQTLQALAQARLDGIVPSRAEAGHMSEEDLILRLTSLRGIGRWTVEMLLIFTLGRPDVMPVDDFGVSEGWRRLKGLETRLRPRQLAEATASLAPWRSVAAWYLWRAAGEGKKTDSSNPVTG</sequence>
<reference evidence="8 9" key="1">
    <citation type="journal article" date="2020" name="Int. J. Syst. Evol. Microbiol.">
        <title>Novel acetic acid bacteria from cider fermentations: Acetobacter conturbans sp. nov. and Acetobacter fallax sp. nov.</title>
        <authorList>
            <person name="Sombolestani A.S."/>
            <person name="Cleenwerck I."/>
            <person name="Cnockaert M."/>
            <person name="Borremans W."/>
            <person name="Wieme A.D."/>
            <person name="De Vuyst L."/>
            <person name="Vandamme P."/>
        </authorList>
    </citation>
    <scope>NUCLEOTIDE SEQUENCE [LARGE SCALE GENOMIC DNA]</scope>
    <source>
        <strain evidence="8 9">LMG 30640</strain>
    </source>
</reference>
<dbReference type="PANTHER" id="PTHR43003:SF5">
    <property type="entry name" value="DNA-3-METHYLADENINE GLYCOSYLASE"/>
    <property type="match status" value="1"/>
</dbReference>
<dbReference type="Gene3D" id="1.10.1670.40">
    <property type="match status" value="1"/>
</dbReference>
<dbReference type="CDD" id="cd00056">
    <property type="entry name" value="ENDO3c"/>
    <property type="match status" value="1"/>
</dbReference>
<feature type="compositionally biased region" description="Basic and acidic residues" evidence="6">
    <location>
        <begin position="1"/>
        <end position="11"/>
    </location>
</feature>